<dbReference type="GO" id="GO:0034663">
    <property type="term" value="C:endoplasmic reticulum chaperone complex"/>
    <property type="evidence" value="ECO:0007669"/>
    <property type="project" value="TreeGrafter"/>
</dbReference>
<feature type="chain" id="PRO_5040866575" evidence="2">
    <location>
        <begin position="28"/>
        <end position="213"/>
    </location>
</feature>
<dbReference type="InterPro" id="IPR021852">
    <property type="entry name" value="DUF3456"/>
</dbReference>
<protein>
    <submittedName>
        <fullName evidence="5">Marginal zone B- and B1-cell-specific protein-like</fullName>
    </submittedName>
</protein>
<sequence length="213" mass="23793">MGLRSGYFTNFCKLVCIALALHTLTVSGDMKKLRETMEKKAREQGIDPNNLKPGESLMIPPELTDEEEGSRHMPEAHRCDGCTAVAFQFEKAFGKALKHVKKGQPLSLADVLDVADLVCDKRLKEYGLKNINGEKYLSGEGLPKEKEPGILEAGGKWDARLSTLCRELIEMYEEDGIYDFYRAKGKEKLAVSLCTAYCSPEQLNAMKTPKEEL</sequence>
<dbReference type="Pfam" id="PF11938">
    <property type="entry name" value="DUF3456"/>
    <property type="match status" value="1"/>
</dbReference>
<gene>
    <name evidence="5" type="primary">LOC106050476</name>
</gene>
<dbReference type="RefSeq" id="XP_013060900.2">
    <property type="nucleotide sequence ID" value="XM_013205446.2"/>
</dbReference>
<dbReference type="OMA" id="DYLRCDA"/>
<name>A0A9U8DTP8_BIOGL</name>
<evidence type="ECO:0000259" key="3">
    <source>
        <dbReference type="Pfam" id="PF11938"/>
    </source>
</evidence>
<reference evidence="5" key="1">
    <citation type="submission" date="2025-08" db="UniProtKB">
        <authorList>
            <consortium name="RefSeq"/>
        </authorList>
    </citation>
    <scope>IDENTIFICATION</scope>
</reference>
<dbReference type="Proteomes" id="UP001165740">
    <property type="component" value="Chromosome 12"/>
</dbReference>
<evidence type="ECO:0000313" key="5">
    <source>
        <dbReference type="RefSeq" id="XP_013060900.2"/>
    </source>
</evidence>
<keyword evidence="2" id="KW-0732">Signal</keyword>
<dbReference type="PANTHER" id="PTHR15881">
    <property type="entry name" value="MARGINAL ZONE B- AND B1-CELL-SPECIFIC PROTEIN"/>
    <property type="match status" value="1"/>
</dbReference>
<dbReference type="AlphaFoldDB" id="A0A9U8DTP8"/>
<proteinExistence type="predicted"/>
<evidence type="ECO:0000256" key="1">
    <source>
        <dbReference type="SAM" id="MobiDB-lite"/>
    </source>
</evidence>
<feature type="signal peptide" evidence="2">
    <location>
        <begin position="1"/>
        <end position="27"/>
    </location>
</feature>
<dbReference type="InterPro" id="IPR052682">
    <property type="entry name" value="MZB1"/>
</dbReference>
<dbReference type="OrthoDB" id="448621at2759"/>
<organism evidence="4 5">
    <name type="scientific">Biomphalaria glabrata</name>
    <name type="common">Bloodfluke planorb</name>
    <name type="synonym">Freshwater snail</name>
    <dbReference type="NCBI Taxonomy" id="6526"/>
    <lineage>
        <taxon>Eukaryota</taxon>
        <taxon>Metazoa</taxon>
        <taxon>Spiralia</taxon>
        <taxon>Lophotrochozoa</taxon>
        <taxon>Mollusca</taxon>
        <taxon>Gastropoda</taxon>
        <taxon>Heterobranchia</taxon>
        <taxon>Euthyneura</taxon>
        <taxon>Panpulmonata</taxon>
        <taxon>Hygrophila</taxon>
        <taxon>Lymnaeoidea</taxon>
        <taxon>Planorbidae</taxon>
        <taxon>Biomphalaria</taxon>
    </lineage>
</organism>
<accession>A0A9U8DTP8</accession>
<dbReference type="PANTHER" id="PTHR15881:SF2">
    <property type="entry name" value="MARGINAL ZONE B- AND B1-CELL-SPECIFIC PROTEIN"/>
    <property type="match status" value="1"/>
</dbReference>
<dbReference type="KEGG" id="bgt:106050476"/>
<keyword evidence="4" id="KW-1185">Reference proteome</keyword>
<feature type="region of interest" description="Disordered" evidence="1">
    <location>
        <begin position="40"/>
        <end position="68"/>
    </location>
</feature>
<feature type="domain" description="DUF3456" evidence="3">
    <location>
        <begin position="109"/>
        <end position="196"/>
    </location>
</feature>
<dbReference type="GO" id="GO:0005576">
    <property type="term" value="C:extracellular region"/>
    <property type="evidence" value="ECO:0007669"/>
    <property type="project" value="TreeGrafter"/>
</dbReference>
<evidence type="ECO:0000313" key="4">
    <source>
        <dbReference type="Proteomes" id="UP001165740"/>
    </source>
</evidence>
<evidence type="ECO:0000256" key="2">
    <source>
        <dbReference type="SAM" id="SignalP"/>
    </source>
</evidence>
<dbReference type="GeneID" id="106050476"/>